<sequence>MRRLLVYGGDSCLRSDRGGAELGRRKSEAGTTASRSKPNDEMVARGFVSVLLLVDLDVYGSEFEWKEARVKRIRVLLVFLQSFSVVYGSDGVEATIRFSDEERVKVRAFSLDELLLQLGGSLDRGWSLSQPEFSWDWVAVKQNPEALVTGLLLCLPNPLQDCKALVSGH</sequence>
<evidence type="ECO:0000313" key="2">
    <source>
        <dbReference type="EMBL" id="KAH0932543.1"/>
    </source>
</evidence>
<accession>A0ABQ8DV08</accession>
<keyword evidence="3" id="KW-1185">Reference proteome</keyword>
<feature type="region of interest" description="Disordered" evidence="1">
    <location>
        <begin position="18"/>
        <end position="37"/>
    </location>
</feature>
<feature type="compositionally biased region" description="Basic and acidic residues" evidence="1">
    <location>
        <begin position="18"/>
        <end position="28"/>
    </location>
</feature>
<dbReference type="EMBL" id="JAGKQM010000003">
    <property type="protein sequence ID" value="KAH0932543.1"/>
    <property type="molecule type" value="Genomic_DNA"/>
</dbReference>
<proteinExistence type="predicted"/>
<gene>
    <name evidence="2" type="ORF">HID58_009660</name>
</gene>
<protein>
    <submittedName>
        <fullName evidence="2">Uncharacterized protein</fullName>
    </submittedName>
</protein>
<evidence type="ECO:0000256" key="1">
    <source>
        <dbReference type="SAM" id="MobiDB-lite"/>
    </source>
</evidence>
<evidence type="ECO:0000313" key="3">
    <source>
        <dbReference type="Proteomes" id="UP000824890"/>
    </source>
</evidence>
<organism evidence="2 3">
    <name type="scientific">Brassica napus</name>
    <name type="common">Rape</name>
    <dbReference type="NCBI Taxonomy" id="3708"/>
    <lineage>
        <taxon>Eukaryota</taxon>
        <taxon>Viridiplantae</taxon>
        <taxon>Streptophyta</taxon>
        <taxon>Embryophyta</taxon>
        <taxon>Tracheophyta</taxon>
        <taxon>Spermatophyta</taxon>
        <taxon>Magnoliopsida</taxon>
        <taxon>eudicotyledons</taxon>
        <taxon>Gunneridae</taxon>
        <taxon>Pentapetalae</taxon>
        <taxon>rosids</taxon>
        <taxon>malvids</taxon>
        <taxon>Brassicales</taxon>
        <taxon>Brassicaceae</taxon>
        <taxon>Brassiceae</taxon>
        <taxon>Brassica</taxon>
    </lineage>
</organism>
<comment type="caution">
    <text evidence="2">The sequence shown here is derived from an EMBL/GenBank/DDBJ whole genome shotgun (WGS) entry which is preliminary data.</text>
</comment>
<reference evidence="2 3" key="1">
    <citation type="submission" date="2021-05" db="EMBL/GenBank/DDBJ databases">
        <title>Genome Assembly of Synthetic Allotetraploid Brassica napus Reveals Homoeologous Exchanges between Subgenomes.</title>
        <authorList>
            <person name="Davis J.T."/>
        </authorList>
    </citation>
    <scope>NUCLEOTIDE SEQUENCE [LARGE SCALE GENOMIC DNA]</scope>
    <source>
        <strain evidence="3">cv. Da-Ae</strain>
        <tissue evidence="2">Seedling</tissue>
    </source>
</reference>
<dbReference type="Proteomes" id="UP000824890">
    <property type="component" value="Unassembled WGS sequence"/>
</dbReference>
<name>A0ABQ8DV08_BRANA</name>